<dbReference type="Proteomes" id="UP000095287">
    <property type="component" value="Unplaced"/>
</dbReference>
<organism evidence="1 2">
    <name type="scientific">Steinernema glaseri</name>
    <dbReference type="NCBI Taxonomy" id="37863"/>
    <lineage>
        <taxon>Eukaryota</taxon>
        <taxon>Metazoa</taxon>
        <taxon>Ecdysozoa</taxon>
        <taxon>Nematoda</taxon>
        <taxon>Chromadorea</taxon>
        <taxon>Rhabditida</taxon>
        <taxon>Tylenchina</taxon>
        <taxon>Panagrolaimomorpha</taxon>
        <taxon>Strongyloidoidea</taxon>
        <taxon>Steinernematidae</taxon>
        <taxon>Steinernema</taxon>
    </lineage>
</organism>
<evidence type="ECO:0000313" key="1">
    <source>
        <dbReference type="Proteomes" id="UP000095287"/>
    </source>
</evidence>
<proteinExistence type="predicted"/>
<dbReference type="AlphaFoldDB" id="A0A1I7YRQ4"/>
<keyword evidence="1" id="KW-1185">Reference proteome</keyword>
<name>A0A1I7YRQ4_9BILA</name>
<reference evidence="2" key="1">
    <citation type="submission" date="2016-11" db="UniProtKB">
        <authorList>
            <consortium name="WormBaseParasite"/>
        </authorList>
    </citation>
    <scope>IDENTIFICATION</scope>
</reference>
<accession>A0A1I7YRQ4</accession>
<dbReference type="WBParaSite" id="L893_g1915.t1">
    <property type="protein sequence ID" value="L893_g1915.t1"/>
    <property type="gene ID" value="L893_g1915"/>
</dbReference>
<protein>
    <submittedName>
        <fullName evidence="2">Uncharacterized protein</fullName>
    </submittedName>
</protein>
<sequence>MVRIVEDEPDWHFILRTEPITIQKRRRERSDFTCSANKAPILIKFIAEAIRIKFCKSMSHNSAFCTSANRCPITLLSVLPRDGFRGPSIAEAIRIKSQTNETVSPS</sequence>
<evidence type="ECO:0000313" key="2">
    <source>
        <dbReference type="WBParaSite" id="L893_g1915.t1"/>
    </source>
</evidence>